<accession>C3YY04</accession>
<protein>
    <submittedName>
        <fullName evidence="2">Uncharacterized protein</fullName>
    </submittedName>
</protein>
<evidence type="ECO:0000256" key="1">
    <source>
        <dbReference type="SAM" id="MobiDB-lite"/>
    </source>
</evidence>
<evidence type="ECO:0000313" key="2">
    <source>
        <dbReference type="EMBL" id="EEN54963.1"/>
    </source>
</evidence>
<dbReference type="EMBL" id="GG666563">
    <property type="protein sequence ID" value="EEN54963.1"/>
    <property type="molecule type" value="Genomic_DNA"/>
</dbReference>
<dbReference type="AlphaFoldDB" id="C3YY04"/>
<feature type="compositionally biased region" description="Acidic residues" evidence="1">
    <location>
        <begin position="74"/>
        <end position="87"/>
    </location>
</feature>
<name>C3YY04_BRAFL</name>
<proteinExistence type="predicted"/>
<reference evidence="2" key="1">
    <citation type="journal article" date="2008" name="Nature">
        <title>The amphioxus genome and the evolution of the chordate karyotype.</title>
        <authorList>
            <consortium name="US DOE Joint Genome Institute (JGI-PGF)"/>
            <person name="Putnam N.H."/>
            <person name="Butts T."/>
            <person name="Ferrier D.E.K."/>
            <person name="Furlong R.F."/>
            <person name="Hellsten U."/>
            <person name="Kawashima T."/>
            <person name="Robinson-Rechavi M."/>
            <person name="Shoguchi E."/>
            <person name="Terry A."/>
            <person name="Yu J.-K."/>
            <person name="Benito-Gutierrez E.L."/>
            <person name="Dubchak I."/>
            <person name="Garcia-Fernandez J."/>
            <person name="Gibson-Brown J.J."/>
            <person name="Grigoriev I.V."/>
            <person name="Horton A.C."/>
            <person name="de Jong P.J."/>
            <person name="Jurka J."/>
            <person name="Kapitonov V.V."/>
            <person name="Kohara Y."/>
            <person name="Kuroki Y."/>
            <person name="Lindquist E."/>
            <person name="Lucas S."/>
            <person name="Osoegawa K."/>
            <person name="Pennacchio L.A."/>
            <person name="Salamov A.A."/>
            <person name="Satou Y."/>
            <person name="Sauka-Spengler T."/>
            <person name="Schmutz J."/>
            <person name="Shin-I T."/>
            <person name="Toyoda A."/>
            <person name="Bronner-Fraser M."/>
            <person name="Fujiyama A."/>
            <person name="Holland L.Z."/>
            <person name="Holland P.W.H."/>
            <person name="Satoh N."/>
            <person name="Rokhsar D.S."/>
        </authorList>
    </citation>
    <scope>NUCLEOTIDE SEQUENCE [LARGE SCALE GENOMIC DNA]</scope>
    <source>
        <strain evidence="2">S238N-H82</strain>
        <tissue evidence="2">Testes</tissue>
    </source>
</reference>
<feature type="region of interest" description="Disordered" evidence="1">
    <location>
        <begin position="43"/>
        <end position="198"/>
    </location>
</feature>
<dbReference type="InParanoid" id="C3YY04"/>
<sequence>MNKETLINNVKLPERPPLKLTEKLIIQLQLQCVVRAAITDSGFDPDTLYRGGQPKLLDSHQDQRSCDSRQGERSEDEGSSEDSEDEDSHQSSVFEDTKVTKATTLVYREVRRPPPPGDCVWSSRIKHARTAAAQSTALPGREGNRPQPPPGDYVWANRFNPVPVRIAAAQSTDLPNREGSKPHPPPATAPERAGPSAT</sequence>
<gene>
    <name evidence="2" type="ORF">BRAFLDRAFT_79883</name>
</gene>
<feature type="compositionally biased region" description="Basic and acidic residues" evidence="1">
    <location>
        <begin position="57"/>
        <end position="73"/>
    </location>
</feature>
<organism>
    <name type="scientific">Branchiostoma floridae</name>
    <name type="common">Florida lancelet</name>
    <name type="synonym">Amphioxus</name>
    <dbReference type="NCBI Taxonomy" id="7739"/>
    <lineage>
        <taxon>Eukaryota</taxon>
        <taxon>Metazoa</taxon>
        <taxon>Chordata</taxon>
        <taxon>Cephalochordata</taxon>
        <taxon>Leptocardii</taxon>
        <taxon>Amphioxiformes</taxon>
        <taxon>Branchiostomatidae</taxon>
        <taxon>Branchiostoma</taxon>
    </lineage>
</organism>